<dbReference type="RefSeq" id="WP_095947573.1">
    <property type="nucleotide sequence ID" value="NZ_JAUSRQ010000004.1"/>
</dbReference>
<dbReference type="EMBL" id="JAUSRR010000004">
    <property type="protein sequence ID" value="MDP9923684.1"/>
    <property type="molecule type" value="Genomic_DNA"/>
</dbReference>
<evidence type="ECO:0000313" key="1">
    <source>
        <dbReference type="EMBL" id="MDP9923684.1"/>
    </source>
</evidence>
<reference evidence="1" key="1">
    <citation type="submission" date="2023-07" db="EMBL/GenBank/DDBJ databases">
        <title>Sorghum-associated microbial communities from plants grown in Nebraska, USA.</title>
        <authorList>
            <person name="Schachtman D."/>
        </authorList>
    </citation>
    <scope>NUCLEOTIDE SEQUENCE</scope>
    <source>
        <strain evidence="1">DS2795</strain>
    </source>
</reference>
<dbReference type="Proteomes" id="UP001244295">
    <property type="component" value="Unassembled WGS sequence"/>
</dbReference>
<comment type="caution">
    <text evidence="1">The sequence shown here is derived from an EMBL/GenBank/DDBJ whole genome shotgun (WGS) entry which is preliminary data.</text>
</comment>
<organism evidence="1 2">
    <name type="scientific">Variovorax boronicumulans</name>
    <dbReference type="NCBI Taxonomy" id="436515"/>
    <lineage>
        <taxon>Bacteria</taxon>
        <taxon>Pseudomonadati</taxon>
        <taxon>Pseudomonadota</taxon>
        <taxon>Betaproteobacteria</taxon>
        <taxon>Burkholderiales</taxon>
        <taxon>Comamonadaceae</taxon>
        <taxon>Variovorax</taxon>
    </lineage>
</organism>
<dbReference type="AlphaFoldDB" id="A0AAW8DWM0"/>
<proteinExistence type="predicted"/>
<accession>A0AAW8DWM0</accession>
<sequence length="102" mass="11274">MTTALPIDRRLQLISDTQVEIYWFASNGFLRAVLGTHNGPQCAPSFRYRVLSGDSIELIGADGIIDTWTRIRIEGDLLHAESGGKPKAFRIAPETAEESSKQ</sequence>
<gene>
    <name evidence="1" type="ORF">J2W25_002707</name>
</gene>
<evidence type="ECO:0000313" key="2">
    <source>
        <dbReference type="Proteomes" id="UP001244295"/>
    </source>
</evidence>
<protein>
    <submittedName>
        <fullName evidence="1">Uncharacterized protein</fullName>
    </submittedName>
</protein>
<name>A0AAW8DWM0_9BURK</name>